<dbReference type="GO" id="GO:0005634">
    <property type="term" value="C:nucleus"/>
    <property type="evidence" value="ECO:0007669"/>
    <property type="project" value="TreeGrafter"/>
</dbReference>
<feature type="compositionally biased region" description="Polar residues" evidence="1">
    <location>
        <begin position="62"/>
        <end position="86"/>
    </location>
</feature>
<keyword evidence="4" id="KW-1185">Reference proteome</keyword>
<dbReference type="InterPro" id="IPR025451">
    <property type="entry name" value="DUF4211"/>
</dbReference>
<name>A0A8S9ZFQ3_9BILA</name>
<proteinExistence type="predicted"/>
<accession>A0A8S9ZFQ3</accession>
<organism evidence="3 4">
    <name type="scientific">Meloidogyne graminicola</name>
    <dbReference type="NCBI Taxonomy" id="189291"/>
    <lineage>
        <taxon>Eukaryota</taxon>
        <taxon>Metazoa</taxon>
        <taxon>Ecdysozoa</taxon>
        <taxon>Nematoda</taxon>
        <taxon>Chromadorea</taxon>
        <taxon>Rhabditida</taxon>
        <taxon>Tylenchina</taxon>
        <taxon>Tylenchomorpha</taxon>
        <taxon>Tylenchoidea</taxon>
        <taxon>Meloidogynidae</taxon>
        <taxon>Meloidogyninae</taxon>
        <taxon>Meloidogyne</taxon>
    </lineage>
</organism>
<feature type="compositionally biased region" description="Basic residues" evidence="1">
    <location>
        <begin position="242"/>
        <end position="255"/>
    </location>
</feature>
<reference evidence="3" key="1">
    <citation type="journal article" date="2020" name="Ecol. Evol.">
        <title>Genome structure and content of the rice root-knot nematode (Meloidogyne graminicola).</title>
        <authorList>
            <person name="Phan N.T."/>
            <person name="Danchin E.G.J."/>
            <person name="Klopp C."/>
            <person name="Perfus-Barbeoch L."/>
            <person name="Kozlowski D.K."/>
            <person name="Koutsovoulos G.D."/>
            <person name="Lopez-Roques C."/>
            <person name="Bouchez O."/>
            <person name="Zahm M."/>
            <person name="Besnard G."/>
            <person name="Bellafiore S."/>
        </authorList>
    </citation>
    <scope>NUCLEOTIDE SEQUENCE</scope>
    <source>
        <strain evidence="3">VN-18</strain>
    </source>
</reference>
<feature type="domain" description="DUF4211" evidence="2">
    <location>
        <begin position="430"/>
        <end position="563"/>
    </location>
</feature>
<feature type="region of interest" description="Disordered" evidence="1">
    <location>
        <begin position="37"/>
        <end position="95"/>
    </location>
</feature>
<protein>
    <submittedName>
        <fullName evidence="3">DUF4211 domain-containing protein</fullName>
    </submittedName>
</protein>
<comment type="caution">
    <text evidence="3">The sequence shown here is derived from an EMBL/GenBank/DDBJ whole genome shotgun (WGS) entry which is preliminary data.</text>
</comment>
<dbReference type="Proteomes" id="UP000605970">
    <property type="component" value="Unassembled WGS sequence"/>
</dbReference>
<feature type="compositionally biased region" description="Basic residues" evidence="1">
    <location>
        <begin position="207"/>
        <end position="220"/>
    </location>
</feature>
<dbReference type="Pfam" id="PF13926">
    <property type="entry name" value="DUF4211"/>
    <property type="match status" value="1"/>
</dbReference>
<gene>
    <name evidence="3" type="ORF">Mgra_00008475</name>
</gene>
<feature type="region of interest" description="Disordered" evidence="1">
    <location>
        <begin position="200"/>
        <end position="279"/>
    </location>
</feature>
<feature type="compositionally biased region" description="Polar residues" evidence="1">
    <location>
        <begin position="265"/>
        <end position="279"/>
    </location>
</feature>
<evidence type="ECO:0000256" key="1">
    <source>
        <dbReference type="SAM" id="MobiDB-lite"/>
    </source>
</evidence>
<feature type="non-terminal residue" evidence="3">
    <location>
        <position position="1"/>
    </location>
</feature>
<evidence type="ECO:0000313" key="3">
    <source>
        <dbReference type="EMBL" id="KAF7632099.1"/>
    </source>
</evidence>
<evidence type="ECO:0000259" key="2">
    <source>
        <dbReference type="Pfam" id="PF13926"/>
    </source>
</evidence>
<sequence length="656" mass="77387">MSRKNNDRRVPIYKRGATFVSNSRSSFIESCLKSAPTLQENSTHKTEDAFNFDDDFDDKSTEQNNNNLIPLKSPQQNVQSHQSVGEHTQEKVKRKYRKRKGILEETPTNLVKDLDHKTKVRPLLAEQIRMRRPIGTFLNSEIARDDNAAICEVPPAVCTLKNSENNFSEDSDLQPLPKLVIRILRRTESTITDALPTPELNEDYHLNKHNKKKKHKKHKKEKDIDWTETDECSKSIKNKGTERKHHKEHKNKRRDSKGSIGSVENVESGNNTQFSPLQINNRRDSFSPEIFSGVLIDQKQQQFNNFENNFIERLHYFERPLENPRKGTFLLSKDDLFKSDCALWKIDNQNLLQKYVPFIQEEGEHKGEMFYKNIQTYSGWSPEFVDNHVVVRVEYIKKSRSDNIVRPLLPLQDLFPVVCLSESDDKSIVEVSKSEEVKHNKWNAKEQHLIENLRKFVEIMLNHAITLQFIQSIKENNDWNYLCSMNEIEKQIQNNLEIICSENPLWLPSFLEALHNFPNIFFLRDFDFEHREEQQSCQACLLKCLDINQAIQLYTEEVYDTETIVPKILNCENTVCNIDFYLCNKCADAALKYHRIYHFKYSIFKASELKLELTSTKKSRVFRYFNNYFNIFELNFFFKQFLNISEYLRREDTSNY</sequence>
<dbReference type="EMBL" id="JABEBT010000112">
    <property type="protein sequence ID" value="KAF7632099.1"/>
    <property type="molecule type" value="Genomic_DNA"/>
</dbReference>
<evidence type="ECO:0000313" key="4">
    <source>
        <dbReference type="Proteomes" id="UP000605970"/>
    </source>
</evidence>
<dbReference type="AlphaFoldDB" id="A0A8S9ZFQ3"/>
<dbReference type="PANTHER" id="PTHR14689">
    <property type="entry name" value="PHORBOL-ESTER_DAG-TYPE DOMAIN-CONTAINING PROTEIN"/>
    <property type="match status" value="1"/>
</dbReference>
<dbReference type="PANTHER" id="PTHR14689:SF0">
    <property type="entry name" value="COILED-COIL DOMAIN-CONTAINING PROTEIN 82"/>
    <property type="match status" value="1"/>
</dbReference>
<dbReference type="OrthoDB" id="309640at2759"/>